<dbReference type="InterPro" id="IPR036291">
    <property type="entry name" value="NAD(P)-bd_dom_sf"/>
</dbReference>
<dbReference type="InterPro" id="IPR003099">
    <property type="entry name" value="Prephen_DH"/>
</dbReference>
<reference evidence="3 4" key="1">
    <citation type="journal article" date="2015" name="Genome Announc.">
        <title>Genome Sequence of a Sulfate-Reducing Thermophilic Bacterium, Thermodesulfobacterium commune DSM 2178T (Phylum Thermodesulfobacteria).</title>
        <authorList>
            <person name="Bhatnagar S."/>
            <person name="Badger J.H."/>
            <person name="Madupu R."/>
            <person name="Khouri H.M."/>
            <person name="O'Connor E.M."/>
            <person name="Robb F.T."/>
            <person name="Ward N.L."/>
            <person name="Eisen J.A."/>
        </authorList>
    </citation>
    <scope>NUCLEOTIDE SEQUENCE [LARGE SCALE GENOMIC DNA]</scope>
    <source>
        <strain evidence="3 4">DSM 2178</strain>
    </source>
</reference>
<dbReference type="Gene3D" id="3.40.50.720">
    <property type="entry name" value="NAD(P)-binding Rossmann-like Domain"/>
    <property type="match status" value="1"/>
</dbReference>
<dbReference type="PROSITE" id="PS51176">
    <property type="entry name" value="PDH_ADH"/>
    <property type="match status" value="1"/>
</dbReference>
<dbReference type="GO" id="GO:0008977">
    <property type="term" value="F:prephenate dehydrogenase (NAD+) activity"/>
    <property type="evidence" value="ECO:0007669"/>
    <property type="project" value="InterPro"/>
</dbReference>
<dbReference type="STRING" id="289377.HL41_04705"/>
<evidence type="ECO:0000259" key="2">
    <source>
        <dbReference type="PROSITE" id="PS51176"/>
    </source>
</evidence>
<evidence type="ECO:0000256" key="1">
    <source>
        <dbReference type="ARBA" id="ARBA00023002"/>
    </source>
</evidence>
<protein>
    <recommendedName>
        <fullName evidence="2">Prephenate/arogenate dehydrogenase domain-containing protein</fullName>
    </recommendedName>
</protein>
<dbReference type="SUPFAM" id="SSF51735">
    <property type="entry name" value="NAD(P)-binding Rossmann-fold domains"/>
    <property type="match status" value="1"/>
</dbReference>
<dbReference type="Gene3D" id="1.10.3660.10">
    <property type="entry name" value="6-phosphogluconate dehydrogenase C-terminal like domain"/>
    <property type="match status" value="1"/>
</dbReference>
<dbReference type="RefSeq" id="WP_038062900.1">
    <property type="nucleotide sequence ID" value="NZ_CP008796.1"/>
</dbReference>
<dbReference type="EMBL" id="CP008796">
    <property type="protein sequence ID" value="AIH04118.1"/>
    <property type="molecule type" value="Genomic_DNA"/>
</dbReference>
<dbReference type="GO" id="GO:0006571">
    <property type="term" value="P:tyrosine biosynthetic process"/>
    <property type="evidence" value="ECO:0007669"/>
    <property type="project" value="InterPro"/>
</dbReference>
<keyword evidence="1" id="KW-0560">Oxidoreductase</keyword>
<dbReference type="GO" id="GO:0004665">
    <property type="term" value="F:prephenate dehydrogenase (NADP+) activity"/>
    <property type="evidence" value="ECO:0007669"/>
    <property type="project" value="InterPro"/>
</dbReference>
<evidence type="ECO:0000313" key="4">
    <source>
        <dbReference type="Proteomes" id="UP000028481"/>
    </source>
</evidence>
<dbReference type="OrthoDB" id="9800497at2"/>
<dbReference type="InterPro" id="IPR046826">
    <property type="entry name" value="PDH_N"/>
</dbReference>
<organism evidence="3 4">
    <name type="scientific">Thermodesulfobacterium commune DSM 2178</name>
    <dbReference type="NCBI Taxonomy" id="289377"/>
    <lineage>
        <taxon>Bacteria</taxon>
        <taxon>Pseudomonadati</taxon>
        <taxon>Thermodesulfobacteriota</taxon>
        <taxon>Thermodesulfobacteria</taxon>
        <taxon>Thermodesulfobacteriales</taxon>
        <taxon>Thermodesulfobacteriaceae</taxon>
        <taxon>Thermodesulfobacterium</taxon>
    </lineage>
</organism>
<dbReference type="GO" id="GO:0070403">
    <property type="term" value="F:NAD+ binding"/>
    <property type="evidence" value="ECO:0007669"/>
    <property type="project" value="InterPro"/>
</dbReference>
<dbReference type="PaxDb" id="289377-HL41_04705"/>
<gene>
    <name evidence="3" type="ORF">HL41_04705</name>
</gene>
<dbReference type="Pfam" id="PF02153">
    <property type="entry name" value="PDH_N"/>
    <property type="match status" value="1"/>
</dbReference>
<dbReference type="SUPFAM" id="SSF48179">
    <property type="entry name" value="6-phosphogluconate dehydrogenase C-terminal domain-like"/>
    <property type="match status" value="1"/>
</dbReference>
<dbReference type="PANTHER" id="PTHR21363:SF0">
    <property type="entry name" value="PREPHENATE DEHYDROGENASE [NADP(+)]"/>
    <property type="match status" value="1"/>
</dbReference>
<evidence type="ECO:0000313" key="3">
    <source>
        <dbReference type="EMBL" id="AIH04118.1"/>
    </source>
</evidence>
<feature type="domain" description="Prephenate/arogenate dehydrogenase" evidence="2">
    <location>
        <begin position="5"/>
        <end position="269"/>
    </location>
</feature>
<proteinExistence type="predicted"/>
<dbReference type="PANTHER" id="PTHR21363">
    <property type="entry name" value="PREPHENATE DEHYDROGENASE"/>
    <property type="match status" value="1"/>
</dbReference>
<dbReference type="InterPro" id="IPR008927">
    <property type="entry name" value="6-PGluconate_DH-like_C_sf"/>
</dbReference>
<dbReference type="eggNOG" id="COG0287">
    <property type="taxonomic scope" value="Bacteria"/>
</dbReference>
<accession>A0A075WUM3</accession>
<dbReference type="KEGG" id="tcm:HL41_04705"/>
<dbReference type="InterPro" id="IPR046825">
    <property type="entry name" value="PDH_C"/>
</dbReference>
<sequence length="272" mass="31387">MEDNFKIGIIGGKGKMGEFFARFFQKKGYYVLVSDKDTQLNNQSLLQEAKVILISVPMSVFPKVVEEIAEFTTPEHWILDVCSLKLEPYKIMKSLLKKPEVLATHPLFGPYETSLKGKTIAYFPIRGKNLLNWFIKVMSEDGLSLIKISPKKHDQIMGLVQVLNHFWLVLLGNIINHSGFRLEEIVSLATPSFLKQLEILQRLAYQDEKLYTKIQVDNPYGKRFRTLFYRECKKLIKALNSSEAQVFFETNFKEVKTLAKTLENLLKSSHPH</sequence>
<dbReference type="Pfam" id="PF20463">
    <property type="entry name" value="PDH_C"/>
    <property type="match status" value="1"/>
</dbReference>
<dbReference type="HOGENOM" id="CLU_036672_1_1_0"/>
<keyword evidence="4" id="KW-1185">Reference proteome</keyword>
<name>A0A075WUM3_9BACT</name>
<dbReference type="AlphaFoldDB" id="A0A075WUM3"/>
<dbReference type="InterPro" id="IPR050812">
    <property type="entry name" value="Preph/Arog_dehydrog"/>
</dbReference>
<dbReference type="Proteomes" id="UP000028481">
    <property type="component" value="Chromosome"/>
</dbReference>